<accession>A0A4Y2J296</accession>
<proteinExistence type="predicted"/>
<name>A0A4Y2J296_ARAVE</name>
<organism evidence="1 2">
    <name type="scientific">Araneus ventricosus</name>
    <name type="common">Orbweaver spider</name>
    <name type="synonym">Epeira ventricosa</name>
    <dbReference type="NCBI Taxonomy" id="182803"/>
    <lineage>
        <taxon>Eukaryota</taxon>
        <taxon>Metazoa</taxon>
        <taxon>Ecdysozoa</taxon>
        <taxon>Arthropoda</taxon>
        <taxon>Chelicerata</taxon>
        <taxon>Arachnida</taxon>
        <taxon>Araneae</taxon>
        <taxon>Araneomorphae</taxon>
        <taxon>Entelegynae</taxon>
        <taxon>Araneoidea</taxon>
        <taxon>Araneidae</taxon>
        <taxon>Araneus</taxon>
    </lineage>
</organism>
<protein>
    <submittedName>
        <fullName evidence="1">Uncharacterized protein</fullName>
    </submittedName>
</protein>
<keyword evidence="2" id="KW-1185">Reference proteome</keyword>
<sequence length="88" mass="10104">MLVDEFLEATVPIRFRLPRCSKMLARYMNPVDIPESVPRGPALHGLHRHFSVFYCIKKRFANVGEEREGSKSISDGRVLKTVKCTRDV</sequence>
<dbReference type="AlphaFoldDB" id="A0A4Y2J296"/>
<comment type="caution">
    <text evidence="1">The sequence shown here is derived from an EMBL/GenBank/DDBJ whole genome shotgun (WGS) entry which is preliminary data.</text>
</comment>
<evidence type="ECO:0000313" key="1">
    <source>
        <dbReference type="EMBL" id="GBM84341.1"/>
    </source>
</evidence>
<gene>
    <name evidence="1" type="ORF">AVEN_99918_1</name>
</gene>
<evidence type="ECO:0000313" key="2">
    <source>
        <dbReference type="Proteomes" id="UP000499080"/>
    </source>
</evidence>
<reference evidence="1 2" key="1">
    <citation type="journal article" date="2019" name="Sci. Rep.">
        <title>Orb-weaving spider Araneus ventricosus genome elucidates the spidroin gene catalogue.</title>
        <authorList>
            <person name="Kono N."/>
            <person name="Nakamura H."/>
            <person name="Ohtoshi R."/>
            <person name="Moran D.A.P."/>
            <person name="Shinohara A."/>
            <person name="Yoshida Y."/>
            <person name="Fujiwara M."/>
            <person name="Mori M."/>
            <person name="Tomita M."/>
            <person name="Arakawa K."/>
        </authorList>
    </citation>
    <scope>NUCLEOTIDE SEQUENCE [LARGE SCALE GENOMIC DNA]</scope>
</reference>
<dbReference type="EMBL" id="BGPR01003152">
    <property type="protein sequence ID" value="GBM84341.1"/>
    <property type="molecule type" value="Genomic_DNA"/>
</dbReference>
<dbReference type="Proteomes" id="UP000499080">
    <property type="component" value="Unassembled WGS sequence"/>
</dbReference>